<evidence type="ECO:0000256" key="6">
    <source>
        <dbReference type="ARBA" id="ARBA00022989"/>
    </source>
</evidence>
<dbReference type="GO" id="GO:0006508">
    <property type="term" value="P:proteolysis"/>
    <property type="evidence" value="ECO:0007669"/>
    <property type="project" value="UniProtKB-KW"/>
</dbReference>
<evidence type="ECO:0000256" key="7">
    <source>
        <dbReference type="ARBA" id="ARBA00023136"/>
    </source>
</evidence>
<keyword evidence="2" id="KW-0673">Quorum sensing</keyword>
<evidence type="ECO:0000256" key="2">
    <source>
        <dbReference type="ARBA" id="ARBA00022654"/>
    </source>
</evidence>
<organism evidence="9 10">
    <name type="scientific">Cohnella nanjingensis</name>
    <dbReference type="NCBI Taxonomy" id="1387779"/>
    <lineage>
        <taxon>Bacteria</taxon>
        <taxon>Bacillati</taxon>
        <taxon>Bacillota</taxon>
        <taxon>Bacilli</taxon>
        <taxon>Bacillales</taxon>
        <taxon>Paenibacillaceae</taxon>
        <taxon>Cohnella</taxon>
    </lineage>
</organism>
<gene>
    <name evidence="9" type="ORF">H7C19_32180</name>
</gene>
<dbReference type="Proteomes" id="UP000547209">
    <property type="component" value="Unassembled WGS sequence"/>
</dbReference>
<evidence type="ECO:0000256" key="8">
    <source>
        <dbReference type="SAM" id="Phobius"/>
    </source>
</evidence>
<name>A0A7X0RX88_9BACL</name>
<keyword evidence="6 8" id="KW-1133">Transmembrane helix</keyword>
<evidence type="ECO:0000256" key="3">
    <source>
        <dbReference type="ARBA" id="ARBA00022670"/>
    </source>
</evidence>
<protein>
    <submittedName>
        <fullName evidence="9">Accessory gene regulator B family protein</fullName>
    </submittedName>
</protein>
<accession>A0A7X0RX88</accession>
<dbReference type="GO" id="GO:0009372">
    <property type="term" value="P:quorum sensing"/>
    <property type="evidence" value="ECO:0007669"/>
    <property type="project" value="UniProtKB-KW"/>
</dbReference>
<keyword evidence="5" id="KW-0378">Hydrolase</keyword>
<feature type="transmembrane region" description="Helical" evidence="8">
    <location>
        <begin position="40"/>
        <end position="67"/>
    </location>
</feature>
<evidence type="ECO:0000313" key="9">
    <source>
        <dbReference type="EMBL" id="MBB6675327.1"/>
    </source>
</evidence>
<dbReference type="Pfam" id="PF04647">
    <property type="entry name" value="AgrB"/>
    <property type="match status" value="1"/>
</dbReference>
<proteinExistence type="predicted"/>
<evidence type="ECO:0000256" key="4">
    <source>
        <dbReference type="ARBA" id="ARBA00022692"/>
    </source>
</evidence>
<comment type="caution">
    <text evidence="9">The sequence shown here is derived from an EMBL/GenBank/DDBJ whole genome shotgun (WGS) entry which is preliminary data.</text>
</comment>
<keyword evidence="3" id="KW-0645">Protease</keyword>
<dbReference type="RefSeq" id="WP_185673181.1">
    <property type="nucleotide sequence ID" value="NZ_JACJVP010000071.1"/>
</dbReference>
<dbReference type="SMART" id="SM00793">
    <property type="entry name" value="AgrB"/>
    <property type="match status" value="1"/>
</dbReference>
<dbReference type="AlphaFoldDB" id="A0A7X0RX88"/>
<keyword evidence="4 8" id="KW-0812">Transmembrane</keyword>
<feature type="transmembrane region" description="Helical" evidence="8">
    <location>
        <begin position="102"/>
        <end position="120"/>
    </location>
</feature>
<dbReference type="EMBL" id="JACJVP010000071">
    <property type="protein sequence ID" value="MBB6675327.1"/>
    <property type="molecule type" value="Genomic_DNA"/>
</dbReference>
<reference evidence="9 10" key="1">
    <citation type="submission" date="2020-08" db="EMBL/GenBank/DDBJ databases">
        <title>Cohnella phylogeny.</title>
        <authorList>
            <person name="Dunlap C."/>
        </authorList>
    </citation>
    <scope>NUCLEOTIDE SEQUENCE [LARGE SCALE GENOMIC DNA]</scope>
    <source>
        <strain evidence="9 10">DSM 28246</strain>
    </source>
</reference>
<evidence type="ECO:0000256" key="1">
    <source>
        <dbReference type="ARBA" id="ARBA00022475"/>
    </source>
</evidence>
<dbReference type="InterPro" id="IPR006741">
    <property type="entry name" value="AgrB"/>
</dbReference>
<dbReference type="GO" id="GO:0016020">
    <property type="term" value="C:membrane"/>
    <property type="evidence" value="ECO:0007669"/>
    <property type="project" value="InterPro"/>
</dbReference>
<keyword evidence="7 8" id="KW-0472">Membrane</keyword>
<evidence type="ECO:0000256" key="5">
    <source>
        <dbReference type="ARBA" id="ARBA00022801"/>
    </source>
</evidence>
<keyword evidence="10" id="KW-1185">Reference proteome</keyword>
<keyword evidence="1" id="KW-1003">Cell membrane</keyword>
<sequence length="183" mass="19605">MIDAVSWRIARGIKSAVPEHPLSVEVLKYAVSFVLNTGSIIVFSLAISFFTGRVAEVLTVLVAYALLRQVSGGLHLKSGTLCVVASTAGITAMSFADFGPAAVTVANLAALLLAAVYAPSRIEGQTRIPKKYYPLLRFVSIIIVSSNFLIQSPILAAAFLVQCVTLIRPLRRGGEHREEKGHV</sequence>
<dbReference type="GO" id="GO:0008233">
    <property type="term" value="F:peptidase activity"/>
    <property type="evidence" value="ECO:0007669"/>
    <property type="project" value="UniProtKB-KW"/>
</dbReference>
<evidence type="ECO:0000313" key="10">
    <source>
        <dbReference type="Proteomes" id="UP000547209"/>
    </source>
</evidence>